<name>A0A0S3AGV7_9PROT</name>
<evidence type="ECO:0000259" key="1">
    <source>
        <dbReference type="Pfam" id="PF10040"/>
    </source>
</evidence>
<dbReference type="STRING" id="44577.ATY38_03665"/>
<sequence>MSAINSPSIPLMTYRFYFDTHQPVRLPDYPGSAWRGAFGHALKKTVCVIRNTPCHQCLLKHACAYSYIFETPPPSNTEKMRKYNSTPHPFVFRFAEKPTTEEYSLDMNLFGHGQRFFPYIIHAMHMAGQDGIGGNRQPFRLNRIDAIDFQGPPITVYQEAELRNQSPLQSPSPPQMPEKINITFHSPVRIKQDNKNLGDNHFNFGALFGSLLRRISMICYFHTDTPLETDFAELAAAARNIQFSTQNLHWYDWTRYSSRQQTEMQMGGVLGSVSLDMQGLGDFWPYLWLGQWTHVGKGTSMGMGAYTIDFTSLLDT</sequence>
<keyword evidence="5" id="KW-1185">Reference proteome</keyword>
<protein>
    <submittedName>
        <fullName evidence="2">Uncharacterized conserved protein</fullName>
    </submittedName>
</protein>
<dbReference type="Pfam" id="PF10040">
    <property type="entry name" value="CRISPR_Cas6"/>
    <property type="match status" value="1"/>
</dbReference>
<evidence type="ECO:0000313" key="3">
    <source>
        <dbReference type="EMBL" id="SEP63857.1"/>
    </source>
</evidence>
<dbReference type="Proteomes" id="UP000182882">
    <property type="component" value="Unassembled WGS sequence"/>
</dbReference>
<accession>A0A0S3AGV7</accession>
<evidence type="ECO:0000313" key="2">
    <source>
        <dbReference type="EMBL" id="SDT87309.1"/>
    </source>
</evidence>
<evidence type="ECO:0000313" key="4">
    <source>
        <dbReference type="Proteomes" id="UP000181998"/>
    </source>
</evidence>
<dbReference type="KEGG" id="nur:ATY38_03665"/>
<dbReference type="EMBL" id="FNLN01000007">
    <property type="protein sequence ID" value="SDT87309.1"/>
    <property type="molecule type" value="Genomic_DNA"/>
</dbReference>
<dbReference type="AlphaFoldDB" id="A0A0S3AGV7"/>
<feature type="domain" description="CRISPR-associated protein Cas6 C-terminal" evidence="1">
    <location>
        <begin position="182"/>
        <end position="306"/>
    </location>
</feature>
<gene>
    <name evidence="2" type="ORF">SAMN05216406_10716</name>
    <name evidence="3" type="ORF">SAMN05421510_100149</name>
</gene>
<dbReference type="OrthoDB" id="9787241at2"/>
<dbReference type="RefSeq" id="WP_062558106.1">
    <property type="nucleotide sequence ID" value="NZ_CP013341.1"/>
</dbReference>
<dbReference type="EMBL" id="FOFX01000001">
    <property type="protein sequence ID" value="SEP63857.1"/>
    <property type="molecule type" value="Genomic_DNA"/>
</dbReference>
<dbReference type="InterPro" id="IPR019267">
    <property type="entry name" value="CRISPR-assoc_Cas6_C"/>
</dbReference>
<dbReference type="Gene3D" id="3.30.70.1900">
    <property type="match status" value="1"/>
</dbReference>
<reference evidence="5" key="2">
    <citation type="submission" date="2016-10" db="EMBL/GenBank/DDBJ databases">
        <authorList>
            <person name="Varghese N."/>
            <person name="Submissions S."/>
        </authorList>
    </citation>
    <scope>NUCLEOTIDE SEQUENCE [LARGE SCALE GENOMIC DNA]</scope>
    <source>
        <strain evidence="5">Nm10</strain>
    </source>
</reference>
<dbReference type="Proteomes" id="UP000181998">
    <property type="component" value="Unassembled WGS sequence"/>
</dbReference>
<proteinExistence type="predicted"/>
<evidence type="ECO:0000313" key="5">
    <source>
        <dbReference type="Proteomes" id="UP000182882"/>
    </source>
</evidence>
<organism evidence="2 5">
    <name type="scientific">Nitrosomonas ureae</name>
    <dbReference type="NCBI Taxonomy" id="44577"/>
    <lineage>
        <taxon>Bacteria</taxon>
        <taxon>Pseudomonadati</taxon>
        <taxon>Pseudomonadota</taxon>
        <taxon>Betaproteobacteria</taxon>
        <taxon>Nitrosomonadales</taxon>
        <taxon>Nitrosomonadaceae</taxon>
        <taxon>Nitrosomonas</taxon>
    </lineage>
</organism>
<reference evidence="2 4" key="1">
    <citation type="submission" date="2016-10" db="EMBL/GenBank/DDBJ databases">
        <authorList>
            <person name="de Groot N.N."/>
        </authorList>
    </citation>
    <scope>NUCLEOTIDE SEQUENCE [LARGE SCALE GENOMIC DNA]</scope>
    <source>
        <strain evidence="2">Nm10</strain>
        <strain evidence="3 4">Nm9</strain>
    </source>
</reference>